<organism evidence="2 3">
    <name type="scientific">Microbacter margulisiae</name>
    <dbReference type="NCBI Taxonomy" id="1350067"/>
    <lineage>
        <taxon>Bacteria</taxon>
        <taxon>Pseudomonadati</taxon>
        <taxon>Bacteroidota</taxon>
        <taxon>Bacteroidia</taxon>
        <taxon>Bacteroidales</taxon>
        <taxon>Porphyromonadaceae</taxon>
        <taxon>Microbacter</taxon>
    </lineage>
</organism>
<gene>
    <name evidence="2" type="ORF">FHX64_002247</name>
</gene>
<evidence type="ECO:0000313" key="3">
    <source>
        <dbReference type="Proteomes" id="UP000544222"/>
    </source>
</evidence>
<reference evidence="2 3" key="1">
    <citation type="submission" date="2020-08" db="EMBL/GenBank/DDBJ databases">
        <title>Genomic Encyclopedia of Type Strains, Phase IV (KMG-IV): sequencing the most valuable type-strain genomes for metagenomic binning, comparative biology and taxonomic classification.</title>
        <authorList>
            <person name="Goeker M."/>
        </authorList>
    </citation>
    <scope>NUCLEOTIDE SEQUENCE [LARGE SCALE GENOMIC DNA]</scope>
    <source>
        <strain evidence="2 3">DSM 27471</strain>
    </source>
</reference>
<dbReference type="PROSITE" id="PS50983">
    <property type="entry name" value="FE_B12_PBP"/>
    <property type="match status" value="1"/>
</dbReference>
<dbReference type="GO" id="GO:0071281">
    <property type="term" value="P:cellular response to iron ion"/>
    <property type="evidence" value="ECO:0007669"/>
    <property type="project" value="TreeGrafter"/>
</dbReference>
<name>A0A7W5DT03_9PORP</name>
<dbReference type="Pfam" id="PF01497">
    <property type="entry name" value="Peripla_BP_2"/>
    <property type="match status" value="1"/>
</dbReference>
<dbReference type="AlphaFoldDB" id="A0A7W5DT03"/>
<dbReference type="PANTHER" id="PTHR30535">
    <property type="entry name" value="VITAMIN B12-BINDING PROTEIN"/>
    <property type="match status" value="1"/>
</dbReference>
<comment type="caution">
    <text evidence="2">The sequence shown here is derived from an EMBL/GenBank/DDBJ whole genome shotgun (WGS) entry which is preliminary data.</text>
</comment>
<proteinExistence type="predicted"/>
<evidence type="ECO:0000313" key="2">
    <source>
        <dbReference type="EMBL" id="MBB3188049.1"/>
    </source>
</evidence>
<dbReference type="RefSeq" id="WP_183413842.1">
    <property type="nucleotide sequence ID" value="NZ_JACHYB010000002.1"/>
</dbReference>
<dbReference type="InterPro" id="IPR050902">
    <property type="entry name" value="ABC_Transporter_SBP"/>
</dbReference>
<dbReference type="InterPro" id="IPR002491">
    <property type="entry name" value="ABC_transptr_periplasmic_BD"/>
</dbReference>
<dbReference type="PANTHER" id="PTHR30535:SF34">
    <property type="entry name" value="MOLYBDATE-BINDING PROTEIN MOLA"/>
    <property type="match status" value="1"/>
</dbReference>
<dbReference type="Gene3D" id="3.40.50.1980">
    <property type="entry name" value="Nitrogenase molybdenum iron protein domain"/>
    <property type="match status" value="2"/>
</dbReference>
<evidence type="ECO:0000259" key="1">
    <source>
        <dbReference type="PROSITE" id="PS50983"/>
    </source>
</evidence>
<accession>A0A7W5DT03</accession>
<keyword evidence="3" id="KW-1185">Reference proteome</keyword>
<protein>
    <submittedName>
        <fullName evidence="2">Iron complex transport system substrate-binding protein</fullName>
    </submittedName>
</protein>
<dbReference type="Proteomes" id="UP000544222">
    <property type="component" value="Unassembled WGS sequence"/>
</dbReference>
<dbReference type="SUPFAM" id="SSF53807">
    <property type="entry name" value="Helical backbone' metal receptor"/>
    <property type="match status" value="1"/>
</dbReference>
<dbReference type="EMBL" id="JACHYB010000002">
    <property type="protein sequence ID" value="MBB3188049.1"/>
    <property type="molecule type" value="Genomic_DNA"/>
</dbReference>
<sequence length="396" mass="44572">MATFAFTMGRRFVDTVLAYSKAPVWLVFIAILFISCHSHSGPSSAESSQSDSSAVIQYAHGFAIDYFSNYTRLTVFNPWRKSEIEAVYYLVSRRDIHTPDARSTILVPVHSLAATSCTHIAFLEALHQLSALTGMASPELVYSSAFQQLSLQGKMIDLGDPLHLNIEKILKLHPQLVLMTNYNQVNVAADQLIQAGVPIVYENEWMESTPLGRAEWIKFIAAFFQKGHMADSIFNSLTKNYMALKQLAHKAQHTPTVLVGNNFKGTWYVPSGTGYMGQFLADAKCNYYFSNDTTTGSIPLNFEQALEYFKDADVWLNCSSNSLTTLQNSDPRYQLFKAFRNKEVYSLNGRTTSLGGNDFWESGVIHPDILLRDYIRVLHPALLPHQPLIYVLKLKE</sequence>
<feature type="domain" description="Fe/B12 periplasmic-binding" evidence="1">
    <location>
        <begin position="111"/>
        <end position="382"/>
    </location>
</feature>